<sequence>MDLKELITEGESFLMNVRRSPFGDYIADSKGYAEWGAKSLMFLQSLYPNHPQTERFDFWVKKICAMKMNANNLLQY</sequence>
<organism evidence="1 2">
    <name type="scientific">Bacteroides xylanisolvens XB1A</name>
    <dbReference type="NCBI Taxonomy" id="657309"/>
    <lineage>
        <taxon>Bacteria</taxon>
        <taxon>Pseudomonadati</taxon>
        <taxon>Bacteroidota</taxon>
        <taxon>Bacteroidia</taxon>
        <taxon>Bacteroidales</taxon>
        <taxon>Bacteroidaceae</taxon>
        <taxon>Bacteroides</taxon>
    </lineage>
</organism>
<proteinExistence type="predicted"/>
<name>D6CZE9_9BACE</name>
<reference evidence="1 2" key="1">
    <citation type="submission" date="2010-03" db="EMBL/GenBank/DDBJ databases">
        <title>The genome sequence of Bacteriodes xylanisolvens XB1A.</title>
        <authorList>
            <consortium name="metaHIT consortium -- http://www.metahit.eu/"/>
            <person name="Pajon A."/>
            <person name="Turner K."/>
            <person name="Parkhill J."/>
            <person name="Bernalier A."/>
        </authorList>
    </citation>
    <scope>NUCLEOTIDE SEQUENCE [LARGE SCALE GENOMIC DNA]</scope>
    <source>
        <strain evidence="1 2">XB1A</strain>
    </source>
</reference>
<dbReference type="HOGENOM" id="CLU_2647165_0_0_10"/>
<evidence type="ECO:0000313" key="1">
    <source>
        <dbReference type="EMBL" id="CBK67551.1"/>
    </source>
</evidence>
<evidence type="ECO:0000313" key="2">
    <source>
        <dbReference type="Proteomes" id="UP000008795"/>
    </source>
</evidence>
<dbReference type="AlphaFoldDB" id="D6CZE9"/>
<dbReference type="KEGG" id="bxy:BXY_24970"/>
<gene>
    <name evidence="1" type="ORF">BXY_24970</name>
</gene>
<protein>
    <submittedName>
        <fullName evidence="1">Uncharacterized protein</fullName>
    </submittedName>
</protein>
<dbReference type="PATRIC" id="fig|657309.4.peg.1294"/>
<dbReference type="RefSeq" id="WP_015532032.1">
    <property type="nucleotide sequence ID" value="NC_021017.1"/>
</dbReference>
<dbReference type="EMBL" id="FP929033">
    <property type="protein sequence ID" value="CBK67551.1"/>
    <property type="molecule type" value="Genomic_DNA"/>
</dbReference>
<reference evidence="1 2" key="2">
    <citation type="submission" date="2010-03" db="EMBL/GenBank/DDBJ databases">
        <authorList>
            <person name="Pajon A."/>
        </authorList>
    </citation>
    <scope>NUCLEOTIDE SEQUENCE [LARGE SCALE GENOMIC DNA]</scope>
    <source>
        <strain evidence="1 2">XB1A</strain>
    </source>
</reference>
<accession>D6CZE9</accession>
<dbReference type="Proteomes" id="UP000008795">
    <property type="component" value="Chromosome"/>
</dbReference>